<reference evidence="15 16" key="1">
    <citation type="submission" date="2013-09" db="EMBL/GenBank/DDBJ databases">
        <authorList>
            <person name="Zeng Z."/>
            <person name="Chen C."/>
        </authorList>
    </citation>
    <scope>NUCLEOTIDE SEQUENCE [LARGE SCALE GENOMIC DNA]</scope>
    <source>
        <strain evidence="15 16">F44-8</strain>
    </source>
</reference>
<dbReference type="InterPro" id="IPR027417">
    <property type="entry name" value="P-loop_NTPase"/>
</dbReference>
<gene>
    <name evidence="15" type="ORF">Q763_13490</name>
</gene>
<evidence type="ECO:0000256" key="11">
    <source>
        <dbReference type="ARBA" id="ARBA00029766"/>
    </source>
</evidence>
<dbReference type="UniPathway" id="UPA00077">
    <property type="reaction ID" value="UER00155"/>
</dbReference>
<evidence type="ECO:0000256" key="5">
    <source>
        <dbReference type="ARBA" id="ARBA00022679"/>
    </source>
</evidence>
<dbReference type="GO" id="GO:0046656">
    <property type="term" value="P:folic acid biosynthetic process"/>
    <property type="evidence" value="ECO:0007669"/>
    <property type="project" value="UniProtKB-KW"/>
</dbReference>
<comment type="pathway">
    <text evidence="1">Cofactor biosynthesis; tetrahydrofolate biosynthesis; 2-amino-4-hydroxy-6-hydroxymethyl-7,8-dihydropteridine diphosphate from 7,8-dihydroneopterin triphosphate: step 4/4.</text>
</comment>
<dbReference type="Gene3D" id="3.40.50.300">
    <property type="entry name" value="P-loop containing nucleotide triphosphate hydrolases"/>
    <property type="match status" value="1"/>
</dbReference>
<accession>A0A0A2LJX6</accession>
<dbReference type="EC" id="2.7.6.3" evidence="3"/>
<keyword evidence="7 15" id="KW-0418">Kinase</keyword>
<name>A0A0A2LJX6_9FLAO</name>
<evidence type="ECO:0000313" key="15">
    <source>
        <dbReference type="EMBL" id="KGO79556.1"/>
    </source>
</evidence>
<dbReference type="CDD" id="cd01673">
    <property type="entry name" value="dNK"/>
    <property type="match status" value="1"/>
</dbReference>
<keyword evidence="8" id="KW-0067">ATP-binding</keyword>
<comment type="function">
    <text evidence="10">Catalyzes the transfer of pyrophosphate from adenosine triphosphate (ATP) to 6-hydroxymethyl-7,8-dihydropterin, an enzymatic step in folate biosynthesis pathway.</text>
</comment>
<organism evidence="15 16">
    <name type="scientific">Flavobacterium beibuense F44-8</name>
    <dbReference type="NCBI Taxonomy" id="1406840"/>
    <lineage>
        <taxon>Bacteria</taxon>
        <taxon>Pseudomonadati</taxon>
        <taxon>Bacteroidota</taxon>
        <taxon>Flavobacteriia</taxon>
        <taxon>Flavobacteriales</taxon>
        <taxon>Flavobacteriaceae</taxon>
        <taxon>Flavobacterium</taxon>
    </lineage>
</organism>
<keyword evidence="6" id="KW-0547">Nucleotide-binding</keyword>
<dbReference type="SUPFAM" id="SSF55083">
    <property type="entry name" value="6-hydroxymethyl-7,8-dihydropterin pyrophosphokinase, HPPK"/>
    <property type="match status" value="1"/>
</dbReference>
<dbReference type="PANTHER" id="PTHR43071">
    <property type="entry name" value="2-AMINO-4-HYDROXY-6-HYDROXYMETHYLDIHYDROPTERIDINE PYROPHOSPHOKINASE"/>
    <property type="match status" value="1"/>
</dbReference>
<sequence>MKFQNEAILSLGSNQGDRQQHIEACINHIHNHIATVVRVSGLYETPSWGFESDDFYNCAIMVHTHKSAKVLLDEILKAEIEAGRIRTEEEGYSARSIDIDIIAFNNQIISETDLIVPHPRMQDRNFVLYPLKDVGPGWEHPVLKKDIDALIAQSPDDSNCKLVLQLNNPISDIAFSGVNYMAVEGNIGAGKTSLAGRIAEDFNAKIVLERFADNPFLPKFYKEPARYAFSLEMSFLADRHQQLSDDMSQLDLFSDFVVSDYHIFKSLIFAKVTLTEDEYRLYQKLFDIINKETPKPDLYIYLYRKTDALLQQIKQRGRSYEQDIQPDYLNKLNSGYMEYIRLQKDLNILVIDVDGLDFVNNQQDYLTVLNTIKQHTLAD</sequence>
<evidence type="ECO:0000256" key="6">
    <source>
        <dbReference type="ARBA" id="ARBA00022741"/>
    </source>
</evidence>
<dbReference type="NCBIfam" id="TIGR01498">
    <property type="entry name" value="folK"/>
    <property type="match status" value="1"/>
</dbReference>
<evidence type="ECO:0000256" key="3">
    <source>
        <dbReference type="ARBA" id="ARBA00013253"/>
    </source>
</evidence>
<dbReference type="Gene3D" id="3.30.70.560">
    <property type="entry name" value="7,8-Dihydro-6-hydroxymethylpterin-pyrophosphokinase HPPK"/>
    <property type="match status" value="1"/>
</dbReference>
<evidence type="ECO:0000256" key="12">
    <source>
        <dbReference type="ARBA" id="ARBA00033413"/>
    </source>
</evidence>
<dbReference type="RefSeq" id="WP_035135131.1">
    <property type="nucleotide sequence ID" value="NZ_JRLV01000016.1"/>
</dbReference>
<keyword evidence="5" id="KW-0808">Transferase</keyword>
<dbReference type="InterPro" id="IPR031314">
    <property type="entry name" value="DNK_dom"/>
</dbReference>
<evidence type="ECO:0000313" key="16">
    <source>
        <dbReference type="Proteomes" id="UP000030129"/>
    </source>
</evidence>
<dbReference type="eggNOG" id="COG1428">
    <property type="taxonomic scope" value="Bacteria"/>
</dbReference>
<dbReference type="GO" id="GO:0016301">
    <property type="term" value="F:kinase activity"/>
    <property type="evidence" value="ECO:0007669"/>
    <property type="project" value="UniProtKB-KW"/>
</dbReference>
<dbReference type="GO" id="GO:0046654">
    <property type="term" value="P:tetrahydrofolate biosynthetic process"/>
    <property type="evidence" value="ECO:0007669"/>
    <property type="project" value="UniProtKB-UniPathway"/>
</dbReference>
<feature type="domain" description="7,8-dihydro-6-hydroxymethylpterin-pyrophosphokinase" evidence="13">
    <location>
        <begin position="8"/>
        <end position="135"/>
    </location>
</feature>
<proteinExistence type="inferred from homology"/>
<comment type="similarity">
    <text evidence="2">Belongs to the HPPK family.</text>
</comment>
<evidence type="ECO:0000256" key="8">
    <source>
        <dbReference type="ARBA" id="ARBA00022840"/>
    </source>
</evidence>
<evidence type="ECO:0000256" key="1">
    <source>
        <dbReference type="ARBA" id="ARBA00005051"/>
    </source>
</evidence>
<feature type="domain" description="Deoxynucleoside kinase" evidence="14">
    <location>
        <begin position="182"/>
        <end position="375"/>
    </location>
</feature>
<dbReference type="eggNOG" id="COG0801">
    <property type="taxonomic scope" value="Bacteria"/>
</dbReference>
<dbReference type="GO" id="GO:0005524">
    <property type="term" value="F:ATP binding"/>
    <property type="evidence" value="ECO:0007669"/>
    <property type="project" value="UniProtKB-KW"/>
</dbReference>
<dbReference type="InterPro" id="IPR035907">
    <property type="entry name" value="Hppk_sf"/>
</dbReference>
<evidence type="ECO:0000256" key="4">
    <source>
        <dbReference type="ARBA" id="ARBA00016218"/>
    </source>
</evidence>
<evidence type="ECO:0000256" key="10">
    <source>
        <dbReference type="ARBA" id="ARBA00029409"/>
    </source>
</evidence>
<comment type="caution">
    <text evidence="15">The sequence shown here is derived from an EMBL/GenBank/DDBJ whole genome shotgun (WGS) entry which is preliminary data.</text>
</comment>
<dbReference type="CDD" id="cd00483">
    <property type="entry name" value="HPPK"/>
    <property type="match status" value="1"/>
</dbReference>
<dbReference type="GO" id="GO:0003848">
    <property type="term" value="F:2-amino-4-hydroxy-6-hydroxymethyldihydropteridine diphosphokinase activity"/>
    <property type="evidence" value="ECO:0007669"/>
    <property type="project" value="UniProtKB-EC"/>
</dbReference>
<dbReference type="Pfam" id="PF01712">
    <property type="entry name" value="dNK"/>
    <property type="match status" value="1"/>
</dbReference>
<dbReference type="EMBL" id="JRLV01000016">
    <property type="protein sequence ID" value="KGO79556.1"/>
    <property type="molecule type" value="Genomic_DNA"/>
</dbReference>
<keyword evidence="9" id="KW-0289">Folate biosynthesis</keyword>
<dbReference type="SUPFAM" id="SSF52540">
    <property type="entry name" value="P-loop containing nucleoside triphosphate hydrolases"/>
    <property type="match status" value="1"/>
</dbReference>
<dbReference type="PANTHER" id="PTHR43071:SF1">
    <property type="entry name" value="2-AMINO-4-HYDROXY-6-HYDROXYMETHYLDIHYDROPTERIDINE PYROPHOSPHOKINASE"/>
    <property type="match status" value="1"/>
</dbReference>
<protein>
    <recommendedName>
        <fullName evidence="4">2-amino-4-hydroxy-6-hydroxymethyldihydropteridine pyrophosphokinase</fullName>
        <ecNumber evidence="3">2.7.6.3</ecNumber>
    </recommendedName>
    <alternativeName>
        <fullName evidence="11">6-hydroxymethyl-7,8-dihydropterin pyrophosphokinase</fullName>
    </alternativeName>
    <alternativeName>
        <fullName evidence="12">7,8-dihydro-6-hydroxymethylpterin-pyrophosphokinase</fullName>
    </alternativeName>
</protein>
<keyword evidence="16" id="KW-1185">Reference proteome</keyword>
<evidence type="ECO:0000259" key="13">
    <source>
        <dbReference type="Pfam" id="PF01288"/>
    </source>
</evidence>
<dbReference type="Proteomes" id="UP000030129">
    <property type="component" value="Unassembled WGS sequence"/>
</dbReference>
<evidence type="ECO:0000256" key="7">
    <source>
        <dbReference type="ARBA" id="ARBA00022777"/>
    </source>
</evidence>
<dbReference type="STRING" id="1406840.Q763_13490"/>
<dbReference type="AlphaFoldDB" id="A0A0A2LJX6"/>
<evidence type="ECO:0000256" key="9">
    <source>
        <dbReference type="ARBA" id="ARBA00022909"/>
    </source>
</evidence>
<dbReference type="Pfam" id="PF01288">
    <property type="entry name" value="HPPK"/>
    <property type="match status" value="1"/>
</dbReference>
<evidence type="ECO:0000259" key="14">
    <source>
        <dbReference type="Pfam" id="PF01712"/>
    </source>
</evidence>
<dbReference type="InterPro" id="IPR000550">
    <property type="entry name" value="Hppk"/>
</dbReference>
<evidence type="ECO:0000256" key="2">
    <source>
        <dbReference type="ARBA" id="ARBA00005810"/>
    </source>
</evidence>